<evidence type="ECO:0000313" key="1">
    <source>
        <dbReference type="EMBL" id="KAK9871055.1"/>
    </source>
</evidence>
<proteinExistence type="predicted"/>
<accession>A0AAW1TTD5</accession>
<comment type="caution">
    <text evidence="1">The sequence shown here is derived from an EMBL/GenBank/DDBJ whole genome shotgun (WGS) entry which is preliminary data.</text>
</comment>
<dbReference type="AlphaFoldDB" id="A0AAW1TTD5"/>
<name>A0AAW1TTD5_9CUCU</name>
<evidence type="ECO:0000313" key="2">
    <source>
        <dbReference type="Proteomes" id="UP001431783"/>
    </source>
</evidence>
<protein>
    <submittedName>
        <fullName evidence="1">Uncharacterized protein</fullName>
    </submittedName>
</protein>
<organism evidence="1 2">
    <name type="scientific">Henosepilachna vigintioctopunctata</name>
    <dbReference type="NCBI Taxonomy" id="420089"/>
    <lineage>
        <taxon>Eukaryota</taxon>
        <taxon>Metazoa</taxon>
        <taxon>Ecdysozoa</taxon>
        <taxon>Arthropoda</taxon>
        <taxon>Hexapoda</taxon>
        <taxon>Insecta</taxon>
        <taxon>Pterygota</taxon>
        <taxon>Neoptera</taxon>
        <taxon>Endopterygota</taxon>
        <taxon>Coleoptera</taxon>
        <taxon>Polyphaga</taxon>
        <taxon>Cucujiformia</taxon>
        <taxon>Coccinelloidea</taxon>
        <taxon>Coccinellidae</taxon>
        <taxon>Epilachninae</taxon>
        <taxon>Epilachnini</taxon>
        <taxon>Henosepilachna</taxon>
    </lineage>
</organism>
<dbReference type="EMBL" id="JARQZJ010000004">
    <property type="protein sequence ID" value="KAK9871055.1"/>
    <property type="molecule type" value="Genomic_DNA"/>
</dbReference>
<reference evidence="1 2" key="1">
    <citation type="submission" date="2023-03" db="EMBL/GenBank/DDBJ databases">
        <title>Genome insight into feeding habits of ladybird beetles.</title>
        <authorList>
            <person name="Li H.-S."/>
            <person name="Huang Y.-H."/>
            <person name="Pang H."/>
        </authorList>
    </citation>
    <scope>NUCLEOTIDE SEQUENCE [LARGE SCALE GENOMIC DNA]</scope>
    <source>
        <strain evidence="1">SYSU_2023b</strain>
        <tissue evidence="1">Whole body</tissue>
    </source>
</reference>
<gene>
    <name evidence="1" type="ORF">WA026_010014</name>
</gene>
<keyword evidence="2" id="KW-1185">Reference proteome</keyword>
<sequence>MMSRPLFATDQEIYNDLISNRGRNMAKNSMLINPRQRSKAHYYGIQLWYQFTLNRNLLMELCKSIVTAVVYPSRHGELLMSLNRRDNAANIDARSYHLNIVNRRVAFWDNKRWKDANLRDGVCWW</sequence>
<dbReference type="Proteomes" id="UP001431783">
    <property type="component" value="Unassembled WGS sequence"/>
</dbReference>